<accession>A0A0F9CVB4</accession>
<dbReference type="AlphaFoldDB" id="A0A0F9CVB4"/>
<proteinExistence type="predicted"/>
<protein>
    <submittedName>
        <fullName evidence="1">Uncharacterized protein</fullName>
    </submittedName>
</protein>
<dbReference type="EMBL" id="LAZR01042411">
    <property type="protein sequence ID" value="KKL09596.1"/>
    <property type="molecule type" value="Genomic_DNA"/>
</dbReference>
<sequence>MKKIEEGVNFTFTPVDERSGFLQGHVVIGEETLKCLGALN</sequence>
<feature type="non-terminal residue" evidence="1">
    <location>
        <position position="40"/>
    </location>
</feature>
<reference evidence="1" key="1">
    <citation type="journal article" date="2015" name="Nature">
        <title>Complex archaea that bridge the gap between prokaryotes and eukaryotes.</title>
        <authorList>
            <person name="Spang A."/>
            <person name="Saw J.H."/>
            <person name="Jorgensen S.L."/>
            <person name="Zaremba-Niedzwiedzka K."/>
            <person name="Martijn J."/>
            <person name="Lind A.E."/>
            <person name="van Eijk R."/>
            <person name="Schleper C."/>
            <person name="Guy L."/>
            <person name="Ettema T.J."/>
        </authorList>
    </citation>
    <scope>NUCLEOTIDE SEQUENCE</scope>
</reference>
<comment type="caution">
    <text evidence="1">The sequence shown here is derived from an EMBL/GenBank/DDBJ whole genome shotgun (WGS) entry which is preliminary data.</text>
</comment>
<evidence type="ECO:0000313" key="1">
    <source>
        <dbReference type="EMBL" id="KKL09596.1"/>
    </source>
</evidence>
<name>A0A0F9CVB4_9ZZZZ</name>
<gene>
    <name evidence="1" type="ORF">LCGC14_2564310</name>
</gene>
<organism evidence="1">
    <name type="scientific">marine sediment metagenome</name>
    <dbReference type="NCBI Taxonomy" id="412755"/>
    <lineage>
        <taxon>unclassified sequences</taxon>
        <taxon>metagenomes</taxon>
        <taxon>ecological metagenomes</taxon>
    </lineage>
</organism>